<dbReference type="SUPFAM" id="SSF52161">
    <property type="entry name" value="Ribosomal protein L13"/>
    <property type="match status" value="1"/>
</dbReference>
<dbReference type="STRING" id="1802448.A2672_01495"/>
<dbReference type="PIRSF" id="PIRSF002181">
    <property type="entry name" value="Ribosomal_L13"/>
    <property type="match status" value="1"/>
</dbReference>
<dbReference type="PANTHER" id="PTHR11545:SF2">
    <property type="entry name" value="LARGE RIBOSOMAL SUBUNIT PROTEIN UL13M"/>
    <property type="match status" value="1"/>
</dbReference>
<evidence type="ECO:0000256" key="4">
    <source>
        <dbReference type="HAMAP-Rule" id="MF_01366"/>
    </source>
</evidence>
<protein>
    <recommendedName>
        <fullName evidence="4">Large ribosomal subunit protein uL13</fullName>
    </recommendedName>
</protein>
<sequence length="116" mass="13461">MERKTYTLNAQGRSLGRLAVEVALLLRGKQKGEFSLEKDAGDFVTVQNFSRVRFTGRKPQQKHYFRHSGYIGSLKATSLDKLFENRPQEVLRRAVWGMLPNNKLRTLQIKRLKVEL</sequence>
<evidence type="ECO:0000313" key="5">
    <source>
        <dbReference type="EMBL" id="OHA64842.1"/>
    </source>
</evidence>
<dbReference type="HAMAP" id="MF_01366">
    <property type="entry name" value="Ribosomal_uL13"/>
    <property type="match status" value="1"/>
</dbReference>
<dbReference type="GO" id="GO:0017148">
    <property type="term" value="P:negative regulation of translation"/>
    <property type="evidence" value="ECO:0007669"/>
    <property type="project" value="TreeGrafter"/>
</dbReference>
<comment type="caution">
    <text evidence="5">The sequence shown here is derived from an EMBL/GenBank/DDBJ whole genome shotgun (WGS) entry which is preliminary data.</text>
</comment>
<dbReference type="GO" id="GO:0003735">
    <property type="term" value="F:structural constituent of ribosome"/>
    <property type="evidence" value="ECO:0007669"/>
    <property type="project" value="InterPro"/>
</dbReference>
<comment type="function">
    <text evidence="4">This protein is one of the early assembly proteins of the 50S ribosomal subunit, although it is not seen to bind rRNA by itself. It is important during the early stages of 50S assembly.</text>
</comment>
<reference evidence="5 6" key="1">
    <citation type="journal article" date="2016" name="Nat. Commun.">
        <title>Thousands of microbial genomes shed light on interconnected biogeochemical processes in an aquifer system.</title>
        <authorList>
            <person name="Anantharaman K."/>
            <person name="Brown C.T."/>
            <person name="Hug L.A."/>
            <person name="Sharon I."/>
            <person name="Castelle C.J."/>
            <person name="Probst A.J."/>
            <person name="Thomas B.C."/>
            <person name="Singh A."/>
            <person name="Wilkins M.J."/>
            <person name="Karaoz U."/>
            <person name="Brodie E.L."/>
            <person name="Williams K.H."/>
            <person name="Hubbard S.S."/>
            <person name="Banfield J.F."/>
        </authorList>
    </citation>
    <scope>NUCLEOTIDE SEQUENCE [LARGE SCALE GENOMIC DNA]</scope>
</reference>
<dbReference type="InterPro" id="IPR036899">
    <property type="entry name" value="Ribosomal_uL13_sf"/>
</dbReference>
<evidence type="ECO:0000313" key="6">
    <source>
        <dbReference type="Proteomes" id="UP000178065"/>
    </source>
</evidence>
<dbReference type="GO" id="GO:1990904">
    <property type="term" value="C:ribonucleoprotein complex"/>
    <property type="evidence" value="ECO:0007669"/>
    <property type="project" value="UniProtKB-KW"/>
</dbReference>
<evidence type="ECO:0000256" key="1">
    <source>
        <dbReference type="ARBA" id="ARBA00006227"/>
    </source>
</evidence>
<organism evidence="5 6">
    <name type="scientific">Candidatus Wildermuthbacteria bacterium RIFCSPHIGHO2_01_FULL_49_22b</name>
    <dbReference type="NCBI Taxonomy" id="1802448"/>
    <lineage>
        <taxon>Bacteria</taxon>
        <taxon>Candidatus Wildermuthiibacteriota</taxon>
    </lineage>
</organism>
<dbReference type="PANTHER" id="PTHR11545">
    <property type="entry name" value="RIBOSOMAL PROTEIN L13"/>
    <property type="match status" value="1"/>
</dbReference>
<name>A0A1G2QXX1_9BACT</name>
<dbReference type="GO" id="GO:0005840">
    <property type="term" value="C:ribosome"/>
    <property type="evidence" value="ECO:0007669"/>
    <property type="project" value="UniProtKB-KW"/>
</dbReference>
<evidence type="ECO:0000256" key="2">
    <source>
        <dbReference type="ARBA" id="ARBA00022980"/>
    </source>
</evidence>
<dbReference type="Pfam" id="PF00572">
    <property type="entry name" value="Ribosomal_L13"/>
    <property type="match status" value="1"/>
</dbReference>
<proteinExistence type="inferred from homology"/>
<dbReference type="EMBL" id="MHTT01000027">
    <property type="protein sequence ID" value="OHA64842.1"/>
    <property type="molecule type" value="Genomic_DNA"/>
</dbReference>
<keyword evidence="2 4" id="KW-0689">Ribosomal protein</keyword>
<dbReference type="GO" id="GO:0006412">
    <property type="term" value="P:translation"/>
    <property type="evidence" value="ECO:0007669"/>
    <property type="project" value="UniProtKB-UniRule"/>
</dbReference>
<comment type="similarity">
    <text evidence="1 4">Belongs to the universal ribosomal protein uL13 family.</text>
</comment>
<dbReference type="Gene3D" id="3.90.1180.10">
    <property type="entry name" value="Ribosomal protein L13"/>
    <property type="match status" value="1"/>
</dbReference>
<dbReference type="Proteomes" id="UP000178065">
    <property type="component" value="Unassembled WGS sequence"/>
</dbReference>
<gene>
    <name evidence="4" type="primary">rplM</name>
    <name evidence="5" type="ORF">A2672_01495</name>
</gene>
<comment type="subunit">
    <text evidence="4">Part of the 50S ribosomal subunit.</text>
</comment>
<dbReference type="NCBIfam" id="TIGR01066">
    <property type="entry name" value="rplM_bact"/>
    <property type="match status" value="1"/>
</dbReference>
<dbReference type="AlphaFoldDB" id="A0A1G2QXX1"/>
<dbReference type="InterPro" id="IPR005823">
    <property type="entry name" value="Ribosomal_uL13_bac-type"/>
</dbReference>
<evidence type="ECO:0000256" key="3">
    <source>
        <dbReference type="ARBA" id="ARBA00023274"/>
    </source>
</evidence>
<dbReference type="GO" id="GO:0003729">
    <property type="term" value="F:mRNA binding"/>
    <property type="evidence" value="ECO:0007669"/>
    <property type="project" value="TreeGrafter"/>
</dbReference>
<accession>A0A1G2QXX1</accession>
<keyword evidence="3 4" id="KW-0687">Ribonucleoprotein</keyword>
<dbReference type="InterPro" id="IPR005822">
    <property type="entry name" value="Ribosomal_uL13"/>
</dbReference>